<accession>A0A5S3V509</accession>
<dbReference type="Proteomes" id="UP000305729">
    <property type="component" value="Chromosome 1"/>
</dbReference>
<dbReference type="EMBL" id="CP045429">
    <property type="protein sequence ID" value="QPB83526.1"/>
    <property type="molecule type" value="Genomic_DNA"/>
</dbReference>
<reference evidence="1 2" key="1">
    <citation type="submission" date="2019-10" db="EMBL/GenBank/DDBJ databases">
        <title>Pseudoalteromonas rubra S4059.</title>
        <authorList>
            <person name="Paulsen S."/>
            <person name="Wang X."/>
        </authorList>
    </citation>
    <scope>NUCLEOTIDE SEQUENCE [LARGE SCALE GENOMIC DNA]</scope>
    <source>
        <strain evidence="1 2">S4059</strain>
    </source>
</reference>
<organism evidence="1 2">
    <name type="scientific">Pseudoalteromonas rubra</name>
    <dbReference type="NCBI Taxonomy" id="43658"/>
    <lineage>
        <taxon>Bacteria</taxon>
        <taxon>Pseudomonadati</taxon>
        <taxon>Pseudomonadota</taxon>
        <taxon>Gammaproteobacteria</taxon>
        <taxon>Alteromonadales</taxon>
        <taxon>Pseudoalteromonadaceae</taxon>
        <taxon>Pseudoalteromonas</taxon>
    </lineage>
</organism>
<dbReference type="AlphaFoldDB" id="A0A5S3V509"/>
<evidence type="ECO:0000313" key="2">
    <source>
        <dbReference type="Proteomes" id="UP000305729"/>
    </source>
</evidence>
<protein>
    <submittedName>
        <fullName evidence="1">Uncharacterized protein</fullName>
    </submittedName>
</protein>
<dbReference type="RefSeq" id="WP_138536498.1">
    <property type="nucleotide sequence ID" value="NZ_CP045429.1"/>
</dbReference>
<name>A0A5S3V509_9GAMM</name>
<sequence>MSFTILAEVEVLKVNDKDFLARFINGARPAISYKSLETSGASFASCSINLGNVEEVFPGDKLEVTF</sequence>
<gene>
    <name evidence="1" type="ORF">CWC22_011215</name>
</gene>
<proteinExistence type="predicted"/>
<evidence type="ECO:0000313" key="1">
    <source>
        <dbReference type="EMBL" id="QPB83526.1"/>
    </source>
</evidence>